<comment type="caution">
    <text evidence="4">The sequence shown here is derived from an EMBL/GenBank/DDBJ whole genome shotgun (WGS) entry which is preliminary data.</text>
</comment>
<feature type="domain" description="HTH cro/C1-type" evidence="3">
    <location>
        <begin position="360"/>
        <end position="424"/>
    </location>
</feature>
<dbReference type="Pfam" id="PF13443">
    <property type="entry name" value="HTH_26"/>
    <property type="match status" value="1"/>
</dbReference>
<dbReference type="RefSeq" id="WP_425545986.1">
    <property type="nucleotide sequence ID" value="NZ_BAAAHY010000006.1"/>
</dbReference>
<dbReference type="EMBL" id="JAVDQF010000001">
    <property type="protein sequence ID" value="MDR6270944.1"/>
    <property type="molecule type" value="Genomic_DNA"/>
</dbReference>
<accession>A0ABU1JFP8</accession>
<gene>
    <name evidence="4" type="ORF">JOE69_003182</name>
</gene>
<dbReference type="SUPFAM" id="SSF56349">
    <property type="entry name" value="DNA breaking-rejoining enzymes"/>
    <property type="match status" value="1"/>
</dbReference>
<evidence type="ECO:0000256" key="2">
    <source>
        <dbReference type="SAM" id="MobiDB-lite"/>
    </source>
</evidence>
<dbReference type="GO" id="GO:0003677">
    <property type="term" value="F:DNA binding"/>
    <property type="evidence" value="ECO:0007669"/>
    <property type="project" value="UniProtKB-KW"/>
</dbReference>
<evidence type="ECO:0000259" key="3">
    <source>
        <dbReference type="Pfam" id="PF13443"/>
    </source>
</evidence>
<feature type="region of interest" description="Disordered" evidence="2">
    <location>
        <begin position="313"/>
        <end position="351"/>
    </location>
</feature>
<feature type="compositionally biased region" description="Polar residues" evidence="2">
    <location>
        <begin position="328"/>
        <end position="343"/>
    </location>
</feature>
<protein>
    <submittedName>
        <fullName evidence="4">DNA-binding Xre family transcriptional regulator/integrase</fullName>
    </submittedName>
</protein>
<dbReference type="InterPro" id="IPR013762">
    <property type="entry name" value="Integrase-like_cat_sf"/>
</dbReference>
<dbReference type="Proteomes" id="UP001185069">
    <property type="component" value="Unassembled WGS sequence"/>
</dbReference>
<sequence>MRSIGSARGLRDEQDAADFEQEIVDQYALAMAAAGLTDAHILAARATVFEFRQSLTAPLWTAGPDDADRFLSGLRRAGRAVSTRAGKAGALAQFYDFAITRYQADVHALTGFVLEQPIDEFNRQSGNSLGRVRVPPSDAEVEVLFAGWRSSLSSARKFLPAARDYFAASLWRRLGLRIIESARLDIRDWRADLGEFGKLHVRFGKGSRGRGAKPRLVPAINGTDRLIDWWLAEVRHLFGPDWEDPDAPMIPSERFDAELGRCQRASDDVLRQGLKAQTAVFLPAWVGRMTPHVLRHYCASSLYGRAWISRRSRRSSATSGSPPRPGTFTSPATTSNRHGSTRTGVWRPDSEGGCEPMKWNLRMAAAERGIWKSSELRRMLADAGLEISVGKMSKLWTTTPTTLRLDDLDVICAVLDCTPGDLLAADLAAAAARKPPAEIEQQTSNGSPSIVRPRFNGKRPEPPL</sequence>
<proteinExistence type="predicted"/>
<dbReference type="InterPro" id="IPR011010">
    <property type="entry name" value="DNA_brk_join_enz"/>
</dbReference>
<keyword evidence="5" id="KW-1185">Reference proteome</keyword>
<dbReference type="CDD" id="cd00397">
    <property type="entry name" value="DNA_BRE_C"/>
    <property type="match status" value="1"/>
</dbReference>
<organism evidence="4 5">
    <name type="scientific">Arthrobacter russicus</name>
    <dbReference type="NCBI Taxonomy" id="172040"/>
    <lineage>
        <taxon>Bacteria</taxon>
        <taxon>Bacillati</taxon>
        <taxon>Actinomycetota</taxon>
        <taxon>Actinomycetes</taxon>
        <taxon>Micrococcales</taxon>
        <taxon>Micrococcaceae</taxon>
        <taxon>Arthrobacter</taxon>
    </lineage>
</organism>
<reference evidence="4 5" key="1">
    <citation type="submission" date="2023-07" db="EMBL/GenBank/DDBJ databases">
        <title>Sequencing the genomes of 1000 actinobacteria strains.</title>
        <authorList>
            <person name="Klenk H.-P."/>
        </authorList>
    </citation>
    <scope>NUCLEOTIDE SEQUENCE [LARGE SCALE GENOMIC DNA]</scope>
    <source>
        <strain evidence="4 5">DSM 14555</strain>
    </source>
</reference>
<dbReference type="InterPro" id="IPR001387">
    <property type="entry name" value="Cro/C1-type_HTH"/>
</dbReference>
<evidence type="ECO:0000256" key="1">
    <source>
        <dbReference type="ARBA" id="ARBA00023172"/>
    </source>
</evidence>
<keyword evidence="4" id="KW-0238">DNA-binding</keyword>
<keyword evidence="1" id="KW-0233">DNA recombination</keyword>
<evidence type="ECO:0000313" key="5">
    <source>
        <dbReference type="Proteomes" id="UP001185069"/>
    </source>
</evidence>
<feature type="region of interest" description="Disordered" evidence="2">
    <location>
        <begin position="432"/>
        <end position="464"/>
    </location>
</feature>
<name>A0ABU1JFP8_9MICC</name>
<dbReference type="Gene3D" id="1.10.443.10">
    <property type="entry name" value="Intergrase catalytic core"/>
    <property type="match status" value="1"/>
</dbReference>
<evidence type="ECO:0000313" key="4">
    <source>
        <dbReference type="EMBL" id="MDR6270944.1"/>
    </source>
</evidence>